<reference evidence="2 3" key="1">
    <citation type="submission" date="2018-06" db="EMBL/GenBank/DDBJ databases">
        <title>Paenibacillus montanisoli sp. nov., isolated from mountain area soil.</title>
        <authorList>
            <person name="Wu M."/>
        </authorList>
    </citation>
    <scope>NUCLEOTIDE SEQUENCE [LARGE SCALE GENOMIC DNA]</scope>
    <source>
        <strain evidence="2 3">RA17</strain>
    </source>
</reference>
<feature type="transmembrane region" description="Helical" evidence="1">
    <location>
        <begin position="129"/>
        <end position="150"/>
    </location>
</feature>
<feature type="transmembrane region" description="Helical" evidence="1">
    <location>
        <begin position="78"/>
        <end position="98"/>
    </location>
</feature>
<proteinExistence type="predicted"/>
<dbReference type="Proteomes" id="UP000249260">
    <property type="component" value="Unassembled WGS sequence"/>
</dbReference>
<name>A0A328U1D4_9BACL</name>
<keyword evidence="3" id="KW-1185">Reference proteome</keyword>
<evidence type="ECO:0000256" key="1">
    <source>
        <dbReference type="SAM" id="Phobius"/>
    </source>
</evidence>
<feature type="transmembrane region" description="Helical" evidence="1">
    <location>
        <begin position="269"/>
        <end position="288"/>
    </location>
</feature>
<keyword evidence="1" id="KW-1133">Transmembrane helix</keyword>
<dbReference type="RefSeq" id="WP_112882097.1">
    <property type="nucleotide sequence ID" value="NZ_QLUW01000002.1"/>
</dbReference>
<dbReference type="OrthoDB" id="2493042at2"/>
<evidence type="ECO:0000313" key="2">
    <source>
        <dbReference type="EMBL" id="RAP75872.1"/>
    </source>
</evidence>
<keyword evidence="1" id="KW-0812">Transmembrane</keyword>
<comment type="caution">
    <text evidence="2">The sequence shown here is derived from an EMBL/GenBank/DDBJ whole genome shotgun (WGS) entry which is preliminary data.</text>
</comment>
<feature type="transmembrane region" description="Helical" evidence="1">
    <location>
        <begin position="222"/>
        <end position="241"/>
    </location>
</feature>
<dbReference type="EMBL" id="QLUW01000002">
    <property type="protein sequence ID" value="RAP75872.1"/>
    <property type="molecule type" value="Genomic_DNA"/>
</dbReference>
<organism evidence="2 3">
    <name type="scientific">Paenibacillus montanisoli</name>
    <dbReference type="NCBI Taxonomy" id="2081970"/>
    <lineage>
        <taxon>Bacteria</taxon>
        <taxon>Bacillati</taxon>
        <taxon>Bacillota</taxon>
        <taxon>Bacilli</taxon>
        <taxon>Bacillales</taxon>
        <taxon>Paenibacillaceae</taxon>
        <taxon>Paenibacillus</taxon>
    </lineage>
</organism>
<evidence type="ECO:0000313" key="3">
    <source>
        <dbReference type="Proteomes" id="UP000249260"/>
    </source>
</evidence>
<gene>
    <name evidence="2" type="ORF">DL346_10585</name>
</gene>
<keyword evidence="1" id="KW-0472">Membrane</keyword>
<feature type="transmembrane region" description="Helical" evidence="1">
    <location>
        <begin position="7"/>
        <end position="29"/>
    </location>
</feature>
<protein>
    <submittedName>
        <fullName evidence="2">Uncharacterized protein</fullName>
    </submittedName>
</protein>
<feature type="transmembrane region" description="Helical" evidence="1">
    <location>
        <begin position="156"/>
        <end position="176"/>
    </location>
</feature>
<feature type="transmembrane region" description="Helical" evidence="1">
    <location>
        <begin position="196"/>
        <end position="216"/>
    </location>
</feature>
<accession>A0A328U1D4</accession>
<sequence>MAYIRLIVLVLVMEVIITVVVGLGMYVGFSVFPFMQAPVTTSGTAVQSAGVNATIPLYMPSLSDLKAPYTYLKNNGQSAWGIMAFAVSAAIIVMQSFIRGMYLGGLKGWVQDRRTVPLLACGRRYFRDLLAWSIFQHLIGVVIIFIAAVFFPVSLILMIVLLFYSLTPYLIVLQDLPFHESLAKAPRLFRRYFKSLLPLALLALLCTMIISSFRSLMPPMGYAVPLVAYACIGTLLIGALMNQLTMKLKEDLERTPNLPFGEFRSRRTVNYLSVLLVPAVVAAGIYAYTGKHLNVLDFGSKKELNGVSFHSNFSDVFYSSEQRYTAYEWQANDYRISIRLPDLTGDQKPDELRGIAVITWQVSEERSVVNGNITNHYVEPVTRKSRLMYRLVRETSEDGSSYYSSMNGSASILLGKERPQDPLAVQVMLSGDGSQLFVLQYPARFDISQVFRVSNDGRYLITGTSPVNPADFRTYWFSAEQRADQVFEILAAKNQANYIPSLNRSYLALACALQEGDGRMVVEVLDTMRRGDVDVQAPDWDEKTWSDYLRSQYKGIDMQQTLAYMSEAGAQGTYAGMEQVDESNEKTGLYKFEVSFPRDPIPILYKESKEDGRLLSVQVMIGES</sequence>
<dbReference type="AlphaFoldDB" id="A0A328U1D4"/>